<keyword evidence="2" id="KW-1185">Reference proteome</keyword>
<dbReference type="Proteomes" id="UP001062846">
    <property type="component" value="Chromosome 4"/>
</dbReference>
<dbReference type="EMBL" id="CM046391">
    <property type="protein sequence ID" value="KAI8559019.1"/>
    <property type="molecule type" value="Genomic_DNA"/>
</dbReference>
<evidence type="ECO:0000313" key="2">
    <source>
        <dbReference type="Proteomes" id="UP001062846"/>
    </source>
</evidence>
<proteinExistence type="predicted"/>
<reference evidence="1" key="1">
    <citation type="submission" date="2022-02" db="EMBL/GenBank/DDBJ databases">
        <title>Plant Genome Project.</title>
        <authorList>
            <person name="Zhang R.-G."/>
        </authorList>
    </citation>
    <scope>NUCLEOTIDE SEQUENCE</scope>
    <source>
        <strain evidence="1">AT1</strain>
    </source>
</reference>
<accession>A0ACC0P1D1</accession>
<evidence type="ECO:0000313" key="1">
    <source>
        <dbReference type="EMBL" id="KAI8559019.1"/>
    </source>
</evidence>
<organism evidence="1 2">
    <name type="scientific">Rhododendron molle</name>
    <name type="common">Chinese azalea</name>
    <name type="synonym">Azalea mollis</name>
    <dbReference type="NCBI Taxonomy" id="49168"/>
    <lineage>
        <taxon>Eukaryota</taxon>
        <taxon>Viridiplantae</taxon>
        <taxon>Streptophyta</taxon>
        <taxon>Embryophyta</taxon>
        <taxon>Tracheophyta</taxon>
        <taxon>Spermatophyta</taxon>
        <taxon>Magnoliopsida</taxon>
        <taxon>eudicotyledons</taxon>
        <taxon>Gunneridae</taxon>
        <taxon>Pentapetalae</taxon>
        <taxon>asterids</taxon>
        <taxon>Ericales</taxon>
        <taxon>Ericaceae</taxon>
        <taxon>Ericoideae</taxon>
        <taxon>Rhodoreae</taxon>
        <taxon>Rhododendron</taxon>
    </lineage>
</organism>
<gene>
    <name evidence="1" type="ORF">RHMOL_Rhmol04G0141800</name>
</gene>
<name>A0ACC0P1D1_RHOML</name>
<protein>
    <submittedName>
        <fullName evidence="1">Uncharacterized protein</fullName>
    </submittedName>
</protein>
<sequence>MSTSGNQEQSDSSSDDYELMDLDFLENMSESDEEDERIPQRVAPFNGQSYTQFLMTKHPKTIKDVLRVDKQTFRSLVALLVEKGQLNWDRMRLSLEESLAIFLFICGQSGRMQLAADRFQHSLDTISRHFNLMCRALCYVDGTHIEAWVPASKQIAFHGRKSIKTQNVMAVCSFDMKFTFVYPGWEGSAHDGRVFLAAVANPAYNFPHPPLGKYYVVDSGYTNMPGYLAPYRDNRYHRDQWNGVNTVFRSPRELFNYKHSSLRNVIECCFGVLKARFPILKTMPRYPCARQPTIVTACCVVHNWIIDRRGRDEFFDGYNEHDWEWEGNEEDTNGNGAEEHVGEVEPINMSRQNLQLMSIRRDEIAQQIWADY</sequence>
<comment type="caution">
    <text evidence="1">The sequence shown here is derived from an EMBL/GenBank/DDBJ whole genome shotgun (WGS) entry which is preliminary data.</text>
</comment>